<reference evidence="8 9" key="1">
    <citation type="submission" date="2015-11" db="EMBL/GenBank/DDBJ databases">
        <title>Draft Genome Sequence of the Strain BR 10303 (Bradyrhizobium sp.) isolated from nodules of Centrolobium paraense.</title>
        <authorList>
            <person name="Zelli J.E."/>
            <person name="Simoes-Araujo J.L."/>
            <person name="Barauna A.C."/>
            <person name="Silva K."/>
        </authorList>
    </citation>
    <scope>NUCLEOTIDE SEQUENCE [LARGE SCALE GENOMIC DNA]</scope>
    <source>
        <strain evidence="8 9">BR 10303</strain>
    </source>
</reference>
<name>A0A109K1R3_9BRAD</name>
<keyword evidence="4" id="KW-0028">Amino-acid biosynthesis</keyword>
<dbReference type="CDD" id="cd01359">
    <property type="entry name" value="Argininosuccinate_lyase"/>
    <property type="match status" value="1"/>
</dbReference>
<dbReference type="InterPro" id="IPR000362">
    <property type="entry name" value="Fumarate_lyase_fam"/>
</dbReference>
<dbReference type="PANTHER" id="PTHR43814">
    <property type="entry name" value="ARGININOSUCCINATE LYASE"/>
    <property type="match status" value="1"/>
</dbReference>
<dbReference type="GO" id="GO:0005829">
    <property type="term" value="C:cytosol"/>
    <property type="evidence" value="ECO:0007669"/>
    <property type="project" value="TreeGrafter"/>
</dbReference>
<dbReference type="AlphaFoldDB" id="A0A109K1R3"/>
<gene>
    <name evidence="8" type="ORF">AS156_33185</name>
</gene>
<dbReference type="PRINTS" id="PR00145">
    <property type="entry name" value="ARGSUCLYASE"/>
</dbReference>
<comment type="pathway">
    <text evidence="2">Amino-acid biosynthesis; L-arginine biosynthesis; L-arginine from L-ornithine and carbamoyl phosphate: step 3/3.</text>
</comment>
<dbReference type="Pfam" id="PF00206">
    <property type="entry name" value="Lyase_1"/>
    <property type="match status" value="1"/>
</dbReference>
<evidence type="ECO:0000259" key="7">
    <source>
        <dbReference type="Pfam" id="PF14698"/>
    </source>
</evidence>
<feature type="domain" description="Argininosuccinate lyase C-terminal" evidence="7">
    <location>
        <begin position="357"/>
        <end position="438"/>
    </location>
</feature>
<comment type="catalytic activity">
    <reaction evidence="1">
        <text>2-(N(omega)-L-arginino)succinate = fumarate + L-arginine</text>
        <dbReference type="Rhea" id="RHEA:24020"/>
        <dbReference type="ChEBI" id="CHEBI:29806"/>
        <dbReference type="ChEBI" id="CHEBI:32682"/>
        <dbReference type="ChEBI" id="CHEBI:57472"/>
        <dbReference type="EC" id="4.3.2.1"/>
    </reaction>
</comment>
<evidence type="ECO:0000313" key="9">
    <source>
        <dbReference type="Proteomes" id="UP000057737"/>
    </source>
</evidence>
<keyword evidence="4" id="KW-0055">Arginine biosynthesis</keyword>
<dbReference type="Gene3D" id="1.20.200.10">
    <property type="entry name" value="Fumarase/aspartase (Central domain)"/>
    <property type="match status" value="1"/>
</dbReference>
<dbReference type="Pfam" id="PF14698">
    <property type="entry name" value="ASL_C2"/>
    <property type="match status" value="1"/>
</dbReference>
<dbReference type="PANTHER" id="PTHR43814:SF1">
    <property type="entry name" value="ARGININOSUCCINATE LYASE"/>
    <property type="match status" value="1"/>
</dbReference>
<dbReference type="PRINTS" id="PR00149">
    <property type="entry name" value="FUMRATELYASE"/>
</dbReference>
<evidence type="ECO:0000256" key="1">
    <source>
        <dbReference type="ARBA" id="ARBA00000985"/>
    </source>
</evidence>
<protein>
    <recommendedName>
        <fullName evidence="3">argininosuccinate lyase</fullName>
        <ecNumber evidence="3">4.3.2.1</ecNumber>
    </recommendedName>
</protein>
<evidence type="ECO:0000256" key="5">
    <source>
        <dbReference type="ARBA" id="ARBA00023239"/>
    </source>
</evidence>
<evidence type="ECO:0000256" key="4">
    <source>
        <dbReference type="ARBA" id="ARBA00022571"/>
    </source>
</evidence>
<evidence type="ECO:0000259" key="6">
    <source>
        <dbReference type="Pfam" id="PF00206"/>
    </source>
</evidence>
<organism evidence="8 9">
    <name type="scientific">Bradyrhizobium macuxiense</name>
    <dbReference type="NCBI Taxonomy" id="1755647"/>
    <lineage>
        <taxon>Bacteria</taxon>
        <taxon>Pseudomonadati</taxon>
        <taxon>Pseudomonadota</taxon>
        <taxon>Alphaproteobacteria</taxon>
        <taxon>Hyphomicrobiales</taxon>
        <taxon>Nitrobacteraceae</taxon>
        <taxon>Bradyrhizobium</taxon>
    </lineage>
</organism>
<evidence type="ECO:0000313" key="8">
    <source>
        <dbReference type="EMBL" id="KWV59103.1"/>
    </source>
</evidence>
<dbReference type="InterPro" id="IPR022761">
    <property type="entry name" value="Fumarate_lyase_N"/>
</dbReference>
<sequence length="495" mass="53043">MIVGAALVIGQAAPSLAAPRDRFYWMSQINRASAVMIAERGIVPKPLAAKIHDAIVTVDAAGDQPGAPRSGDYLKVEQDLMAAGGPDISRLHSGRSRQDIGSTTQRLITRDDFLTAFEKLNGLRDALLSLAAQNPNAIIPAYTWGVQAQPITFGHYLSAYAAALEREATRMREAYVRLNQSPLGAAALGTSSFPVDRPRLAELLGFGAVAENSLDANQISPIDGGAELAGLATSGSLTLGALIADVTTQYAQSEPWILLAEGAETGISSIMPQKRNPAGLVRLRAEASNLIGEATTFTFIAHNVEAGMSDYKDFGNPKEYPNALLRDMAGLFAHGEAVIRSMRFRPERALDEVNGDYSTTTELADVLQREADVPFRIGHHFASDLVNYGRGHHLRASQIPFAEAQRIYAEVATTAKVDTKLPLSEQQFRRALTPENMVSSSKGLGGPQASEVARMLATASDHLAADRAWLDATRAKLTAASQKLDQAFAALKDAK</sequence>
<evidence type="ECO:0000256" key="2">
    <source>
        <dbReference type="ARBA" id="ARBA00004941"/>
    </source>
</evidence>
<dbReference type="EMBL" id="LNCU01000034">
    <property type="protein sequence ID" value="KWV59103.1"/>
    <property type="molecule type" value="Genomic_DNA"/>
</dbReference>
<dbReference type="SUPFAM" id="SSF48557">
    <property type="entry name" value="L-aspartase-like"/>
    <property type="match status" value="1"/>
</dbReference>
<dbReference type="InterPro" id="IPR029419">
    <property type="entry name" value="Arg_succ_lyase_C"/>
</dbReference>
<dbReference type="Proteomes" id="UP000057737">
    <property type="component" value="Unassembled WGS sequence"/>
</dbReference>
<comment type="caution">
    <text evidence="8">The sequence shown here is derived from an EMBL/GenBank/DDBJ whole genome shotgun (WGS) entry which is preliminary data.</text>
</comment>
<proteinExistence type="predicted"/>
<dbReference type="GO" id="GO:0042450">
    <property type="term" value="P:L-arginine biosynthetic process via ornithine"/>
    <property type="evidence" value="ECO:0007669"/>
    <property type="project" value="InterPro"/>
</dbReference>
<keyword evidence="9" id="KW-1185">Reference proteome</keyword>
<dbReference type="EC" id="4.3.2.1" evidence="3"/>
<dbReference type="UniPathway" id="UPA00068">
    <property type="reaction ID" value="UER00114"/>
</dbReference>
<evidence type="ECO:0000256" key="3">
    <source>
        <dbReference type="ARBA" id="ARBA00012338"/>
    </source>
</evidence>
<dbReference type="InterPro" id="IPR008948">
    <property type="entry name" value="L-Aspartase-like"/>
</dbReference>
<keyword evidence="5" id="KW-0456">Lyase</keyword>
<dbReference type="InterPro" id="IPR024083">
    <property type="entry name" value="Fumarase/histidase_N"/>
</dbReference>
<dbReference type="Gene3D" id="1.10.40.30">
    <property type="entry name" value="Fumarase/aspartase (C-terminal domain)"/>
    <property type="match status" value="1"/>
</dbReference>
<dbReference type="GO" id="GO:0004056">
    <property type="term" value="F:argininosuccinate lyase activity"/>
    <property type="evidence" value="ECO:0007669"/>
    <property type="project" value="UniProtKB-EC"/>
</dbReference>
<feature type="domain" description="Fumarate lyase N-terminal" evidence="6">
    <location>
        <begin position="90"/>
        <end position="292"/>
    </location>
</feature>
<dbReference type="Gene3D" id="1.10.275.10">
    <property type="entry name" value="Fumarase/aspartase (N-terminal domain)"/>
    <property type="match status" value="1"/>
</dbReference>
<dbReference type="InterPro" id="IPR009049">
    <property type="entry name" value="Argininosuccinate_lyase"/>
</dbReference>
<accession>A0A109K1R3</accession>